<feature type="compositionally biased region" description="Low complexity" evidence="3">
    <location>
        <begin position="1"/>
        <end position="14"/>
    </location>
</feature>
<dbReference type="InterPro" id="IPR004401">
    <property type="entry name" value="YbaB/EbfC"/>
</dbReference>
<dbReference type="EMBL" id="BRPL01000002">
    <property type="protein sequence ID" value="GLB47163.1"/>
    <property type="molecule type" value="Genomic_DNA"/>
</dbReference>
<keyword evidence="2" id="KW-0963">Cytoplasm</keyword>
<feature type="region of interest" description="Disordered" evidence="3">
    <location>
        <begin position="1"/>
        <end position="33"/>
    </location>
</feature>
<dbReference type="PANTHER" id="PTHR33449:SF1">
    <property type="entry name" value="NUCLEOID-ASSOCIATED PROTEIN YBAB"/>
    <property type="match status" value="1"/>
</dbReference>
<comment type="similarity">
    <text evidence="2">Belongs to the YbaB/EbfC family.</text>
</comment>
<dbReference type="SUPFAM" id="SSF82607">
    <property type="entry name" value="YbaB-like"/>
    <property type="match status" value="1"/>
</dbReference>
<dbReference type="AlphaFoldDB" id="A0A9W6B1Y4"/>
<protein>
    <recommendedName>
        <fullName evidence="2">Nucleoid-associated protein WR164_11420</fullName>
    </recommendedName>
</protein>
<comment type="subcellular location">
    <subcellularLocation>
        <location evidence="2">Cytoplasm</location>
        <location evidence="2">Nucleoid</location>
    </subcellularLocation>
</comment>
<dbReference type="Proteomes" id="UP001144204">
    <property type="component" value="Unassembled WGS sequence"/>
</dbReference>
<dbReference type="Gene3D" id="3.30.1310.10">
    <property type="entry name" value="Nucleoid-associated protein YbaB-like domain"/>
    <property type="match status" value="1"/>
</dbReference>
<comment type="subunit">
    <text evidence="2">Homodimer.</text>
</comment>
<reference evidence="4" key="1">
    <citation type="submission" date="2022-07" db="EMBL/GenBank/DDBJ databases">
        <authorList>
            <person name="Kouya T."/>
            <person name="Ishiyama Y."/>
        </authorList>
    </citation>
    <scope>NUCLEOTIDE SEQUENCE</scope>
    <source>
        <strain evidence="4">WR16-4</strain>
    </source>
</reference>
<keyword evidence="1 2" id="KW-0238">DNA-binding</keyword>
<dbReference type="Pfam" id="PF02575">
    <property type="entry name" value="YbaB_DNA_bd"/>
    <property type="match status" value="1"/>
</dbReference>
<proteinExistence type="inferred from homology"/>
<dbReference type="GO" id="GO:0043590">
    <property type="term" value="C:bacterial nucleoid"/>
    <property type="evidence" value="ECO:0007669"/>
    <property type="project" value="UniProtKB-UniRule"/>
</dbReference>
<dbReference type="HAMAP" id="MF_00274">
    <property type="entry name" value="DNA_YbaB_EbfC"/>
    <property type="match status" value="1"/>
</dbReference>
<dbReference type="InterPro" id="IPR036894">
    <property type="entry name" value="YbaB-like_sf"/>
</dbReference>
<dbReference type="PANTHER" id="PTHR33449">
    <property type="entry name" value="NUCLEOID-ASSOCIATED PROTEIN YBAB"/>
    <property type="match status" value="1"/>
</dbReference>
<evidence type="ECO:0000256" key="2">
    <source>
        <dbReference type="HAMAP-Rule" id="MF_00274"/>
    </source>
</evidence>
<evidence type="ECO:0000256" key="1">
    <source>
        <dbReference type="ARBA" id="ARBA00023125"/>
    </source>
</evidence>
<name>A0A9W6B1Y4_9LACO</name>
<dbReference type="GO" id="GO:0005829">
    <property type="term" value="C:cytosol"/>
    <property type="evidence" value="ECO:0007669"/>
    <property type="project" value="TreeGrafter"/>
</dbReference>
<comment type="function">
    <text evidence="2">Binds to DNA and alters its conformation. May be involved in regulation of gene expression, nucleoid organization and DNA protection.</text>
</comment>
<dbReference type="NCBIfam" id="TIGR00103">
    <property type="entry name" value="DNA_YbaB_EbfC"/>
    <property type="match status" value="1"/>
</dbReference>
<reference evidence="4" key="2">
    <citation type="journal article" date="2023" name="PLoS ONE">
        <title>Philodulcilactobacillus myokoensis gen. nov., sp. nov., a fructophilic, acidophilic, and agar-phobic lactic acid bacterium isolated from fermented vegetable extracts.</title>
        <authorList>
            <person name="Kouya T."/>
            <person name="Ishiyama Y."/>
            <person name="Ohashi S."/>
            <person name="Kumakubo R."/>
            <person name="Yamazaki T."/>
            <person name="Otaki T."/>
        </authorList>
    </citation>
    <scope>NUCLEOTIDE SEQUENCE</scope>
    <source>
        <strain evidence="4">WR16-4</strain>
    </source>
</reference>
<dbReference type="GO" id="GO:0003677">
    <property type="term" value="F:DNA binding"/>
    <property type="evidence" value="ECO:0007669"/>
    <property type="project" value="UniProtKB-UniRule"/>
</dbReference>
<evidence type="ECO:0000256" key="3">
    <source>
        <dbReference type="SAM" id="MobiDB-lite"/>
    </source>
</evidence>
<sequence>MNGMNMQNMMNQVKKMQKQMKQDQENINKQEFTGQAPDGIVKVVFSGDRKMKDMKIKKEAIDPDDPDMLSDLVVSAVNNALSKIDSATKDSMGKYTKNIPGM</sequence>
<gene>
    <name evidence="4" type="ORF">WR164_11420</name>
</gene>
<keyword evidence="5" id="KW-1185">Reference proteome</keyword>
<dbReference type="PIRSF" id="PIRSF004555">
    <property type="entry name" value="UCP004555"/>
    <property type="match status" value="1"/>
</dbReference>
<evidence type="ECO:0000313" key="5">
    <source>
        <dbReference type="Proteomes" id="UP001144204"/>
    </source>
</evidence>
<evidence type="ECO:0000313" key="4">
    <source>
        <dbReference type="EMBL" id="GLB47163.1"/>
    </source>
</evidence>
<accession>A0A9W6B1Y4</accession>
<organism evidence="4 5">
    <name type="scientific">Philodulcilactobacillus myokoensis</name>
    <dbReference type="NCBI Taxonomy" id="2929573"/>
    <lineage>
        <taxon>Bacteria</taxon>
        <taxon>Bacillati</taxon>
        <taxon>Bacillota</taxon>
        <taxon>Bacilli</taxon>
        <taxon>Lactobacillales</taxon>
        <taxon>Lactobacillaceae</taxon>
        <taxon>Philodulcilactobacillus</taxon>
    </lineage>
</organism>
<comment type="caution">
    <text evidence="4">The sequence shown here is derived from an EMBL/GenBank/DDBJ whole genome shotgun (WGS) entry which is preliminary data.</text>
</comment>
<dbReference type="RefSeq" id="WP_286136621.1">
    <property type="nucleotide sequence ID" value="NZ_BRPL01000002.1"/>
</dbReference>